<dbReference type="Proteomes" id="UP000011087">
    <property type="component" value="Unassembled WGS sequence"/>
</dbReference>
<evidence type="ECO:0000313" key="2">
    <source>
        <dbReference type="EnsemblProtists" id="EKX31087"/>
    </source>
</evidence>
<evidence type="ECO:0000313" key="1">
    <source>
        <dbReference type="EMBL" id="EKX31087.1"/>
    </source>
</evidence>
<protein>
    <submittedName>
        <fullName evidence="1 2">Uncharacterized protein</fullName>
    </submittedName>
</protein>
<name>L1I4R3_GUITC</name>
<dbReference type="RefSeq" id="XP_005818067.1">
    <property type="nucleotide sequence ID" value="XM_005818010.1"/>
</dbReference>
<dbReference type="PROSITE" id="PS50096">
    <property type="entry name" value="IQ"/>
    <property type="match status" value="1"/>
</dbReference>
<reference evidence="3" key="2">
    <citation type="submission" date="2012-11" db="EMBL/GenBank/DDBJ databases">
        <authorList>
            <person name="Kuo A."/>
            <person name="Curtis B.A."/>
            <person name="Tanifuji G."/>
            <person name="Burki F."/>
            <person name="Gruber A."/>
            <person name="Irimia M."/>
            <person name="Maruyama S."/>
            <person name="Arias M.C."/>
            <person name="Ball S.G."/>
            <person name="Gile G.H."/>
            <person name="Hirakawa Y."/>
            <person name="Hopkins J.F."/>
            <person name="Rensing S.A."/>
            <person name="Schmutz J."/>
            <person name="Symeonidi A."/>
            <person name="Elias M."/>
            <person name="Eveleigh R.J."/>
            <person name="Herman E.K."/>
            <person name="Klute M.J."/>
            <person name="Nakayama T."/>
            <person name="Obornik M."/>
            <person name="Reyes-Prieto A."/>
            <person name="Armbrust E.V."/>
            <person name="Aves S.J."/>
            <person name="Beiko R.G."/>
            <person name="Coutinho P."/>
            <person name="Dacks J.B."/>
            <person name="Durnford D.G."/>
            <person name="Fast N.M."/>
            <person name="Green B.R."/>
            <person name="Grisdale C."/>
            <person name="Hempe F."/>
            <person name="Henrissat B."/>
            <person name="Hoppner M.P."/>
            <person name="Ishida K.-I."/>
            <person name="Kim E."/>
            <person name="Koreny L."/>
            <person name="Kroth P.G."/>
            <person name="Liu Y."/>
            <person name="Malik S.-B."/>
            <person name="Maier U.G."/>
            <person name="McRose D."/>
            <person name="Mock T."/>
            <person name="Neilson J.A."/>
            <person name="Onodera N.T."/>
            <person name="Poole A.M."/>
            <person name="Pritham E.J."/>
            <person name="Richards T.A."/>
            <person name="Rocap G."/>
            <person name="Roy S.W."/>
            <person name="Sarai C."/>
            <person name="Schaack S."/>
            <person name="Shirato S."/>
            <person name="Slamovits C.H."/>
            <person name="Spencer D.F."/>
            <person name="Suzuki S."/>
            <person name="Worden A.Z."/>
            <person name="Zauner S."/>
            <person name="Barry K."/>
            <person name="Bell C."/>
            <person name="Bharti A.K."/>
            <person name="Crow J.A."/>
            <person name="Grimwood J."/>
            <person name="Kramer R."/>
            <person name="Lindquist E."/>
            <person name="Lucas S."/>
            <person name="Salamov A."/>
            <person name="McFadden G.I."/>
            <person name="Lane C.E."/>
            <person name="Keeling P.J."/>
            <person name="Gray M.W."/>
            <person name="Grigoriev I.V."/>
            <person name="Archibald J.M."/>
        </authorList>
    </citation>
    <scope>NUCLEOTIDE SEQUENCE</scope>
    <source>
        <strain evidence="3">CCMP2712</strain>
    </source>
</reference>
<proteinExistence type="predicted"/>
<dbReference type="EMBL" id="JH993366">
    <property type="protein sequence ID" value="EKX31087.1"/>
    <property type="molecule type" value="Genomic_DNA"/>
</dbReference>
<dbReference type="PaxDb" id="55529-EKX31087"/>
<organism evidence="1">
    <name type="scientific">Guillardia theta (strain CCMP2712)</name>
    <name type="common">Cryptophyte</name>
    <dbReference type="NCBI Taxonomy" id="905079"/>
    <lineage>
        <taxon>Eukaryota</taxon>
        <taxon>Cryptophyceae</taxon>
        <taxon>Pyrenomonadales</taxon>
        <taxon>Geminigeraceae</taxon>
        <taxon>Guillardia</taxon>
    </lineage>
</organism>
<dbReference type="GeneID" id="17287808"/>
<sequence>MVQETSAGFLLAETAQEQAIKTIQRWMKKRYQRKVASSVKIQSFFRGCKGRKHVQHLKDMKSVDHALNDLEARMMIKSEEIFVLDTIKINESARAMRSEELKLAVNASFKDNAKKTPASKKEVKTSDDEDE</sequence>
<dbReference type="Gene3D" id="1.20.5.190">
    <property type="match status" value="1"/>
</dbReference>
<gene>
    <name evidence="1" type="ORF">GUITHDRAFT_122708</name>
</gene>
<reference evidence="1 3" key="1">
    <citation type="journal article" date="2012" name="Nature">
        <title>Algal genomes reveal evolutionary mosaicism and the fate of nucleomorphs.</title>
        <authorList>
            <consortium name="DOE Joint Genome Institute"/>
            <person name="Curtis B.A."/>
            <person name="Tanifuji G."/>
            <person name="Burki F."/>
            <person name="Gruber A."/>
            <person name="Irimia M."/>
            <person name="Maruyama S."/>
            <person name="Arias M.C."/>
            <person name="Ball S.G."/>
            <person name="Gile G.H."/>
            <person name="Hirakawa Y."/>
            <person name="Hopkins J.F."/>
            <person name="Kuo A."/>
            <person name="Rensing S.A."/>
            <person name="Schmutz J."/>
            <person name="Symeonidi A."/>
            <person name="Elias M."/>
            <person name="Eveleigh R.J."/>
            <person name="Herman E.K."/>
            <person name="Klute M.J."/>
            <person name="Nakayama T."/>
            <person name="Obornik M."/>
            <person name="Reyes-Prieto A."/>
            <person name="Armbrust E.V."/>
            <person name="Aves S.J."/>
            <person name="Beiko R.G."/>
            <person name="Coutinho P."/>
            <person name="Dacks J.B."/>
            <person name="Durnford D.G."/>
            <person name="Fast N.M."/>
            <person name="Green B.R."/>
            <person name="Grisdale C.J."/>
            <person name="Hempel F."/>
            <person name="Henrissat B."/>
            <person name="Hoppner M.P."/>
            <person name="Ishida K."/>
            <person name="Kim E."/>
            <person name="Koreny L."/>
            <person name="Kroth P.G."/>
            <person name="Liu Y."/>
            <person name="Malik S.B."/>
            <person name="Maier U.G."/>
            <person name="McRose D."/>
            <person name="Mock T."/>
            <person name="Neilson J.A."/>
            <person name="Onodera N.T."/>
            <person name="Poole A.M."/>
            <person name="Pritham E.J."/>
            <person name="Richards T.A."/>
            <person name="Rocap G."/>
            <person name="Roy S.W."/>
            <person name="Sarai C."/>
            <person name="Schaack S."/>
            <person name="Shirato S."/>
            <person name="Slamovits C.H."/>
            <person name="Spencer D.F."/>
            <person name="Suzuki S."/>
            <person name="Worden A.Z."/>
            <person name="Zauner S."/>
            <person name="Barry K."/>
            <person name="Bell C."/>
            <person name="Bharti A.K."/>
            <person name="Crow J.A."/>
            <person name="Grimwood J."/>
            <person name="Kramer R."/>
            <person name="Lindquist E."/>
            <person name="Lucas S."/>
            <person name="Salamov A."/>
            <person name="McFadden G.I."/>
            <person name="Lane C.E."/>
            <person name="Keeling P.J."/>
            <person name="Gray M.W."/>
            <person name="Grigoriev I.V."/>
            <person name="Archibald J.M."/>
        </authorList>
    </citation>
    <scope>NUCLEOTIDE SEQUENCE</scope>
    <source>
        <strain evidence="1 3">CCMP2712</strain>
    </source>
</reference>
<dbReference type="InterPro" id="IPR000048">
    <property type="entry name" value="IQ_motif_EF-hand-BS"/>
</dbReference>
<accession>L1I4R3</accession>
<reference evidence="2" key="3">
    <citation type="submission" date="2015-06" db="UniProtKB">
        <authorList>
            <consortium name="EnsemblProtists"/>
        </authorList>
    </citation>
    <scope>IDENTIFICATION</scope>
</reference>
<dbReference type="HOGENOM" id="CLU_1931563_0_0_1"/>
<dbReference type="KEGG" id="gtt:GUITHDRAFT_122708"/>
<evidence type="ECO:0000313" key="3">
    <source>
        <dbReference type="Proteomes" id="UP000011087"/>
    </source>
</evidence>
<dbReference type="EnsemblProtists" id="EKX31087">
    <property type="protein sequence ID" value="EKX31087"/>
    <property type="gene ID" value="GUITHDRAFT_122708"/>
</dbReference>
<dbReference type="AlphaFoldDB" id="L1I4R3"/>
<dbReference type="Pfam" id="PF00612">
    <property type="entry name" value="IQ"/>
    <property type="match status" value="1"/>
</dbReference>
<keyword evidence="3" id="KW-1185">Reference proteome</keyword>